<dbReference type="SUPFAM" id="SSF53335">
    <property type="entry name" value="S-adenosyl-L-methionine-dependent methyltransferases"/>
    <property type="match status" value="1"/>
</dbReference>
<proteinExistence type="predicted"/>
<dbReference type="STRING" id="2711.A0A067GGF6"/>
<sequence>FNQAVASDTQTVTASLALKYCKQIFERLGSLVDVGAFPCVKCTEFDQPHVVANLLDTNNLKYLADDFFQSIPPVCMIPLRLGYSHIKIMIAFFIRLVVGRGRLHIFSWLNFMKRVINMQIIIHVFGDEESVKILKICREAITSKAKLSTEKELESLFVEVHFHHYKITPLFGLPSLIEVYP</sequence>
<dbReference type="EMBL" id="KK784879">
    <property type="protein sequence ID" value="KDO77725.1"/>
    <property type="molecule type" value="Genomic_DNA"/>
</dbReference>
<dbReference type="InterPro" id="IPR029063">
    <property type="entry name" value="SAM-dependent_MTases_sf"/>
</dbReference>
<name>A0A067GGF6_CITSI</name>
<protein>
    <submittedName>
        <fullName evidence="1">Uncharacterized protein</fullName>
    </submittedName>
</protein>
<dbReference type="GO" id="GO:0008168">
    <property type="term" value="F:methyltransferase activity"/>
    <property type="evidence" value="ECO:0007669"/>
    <property type="project" value="InterPro"/>
</dbReference>
<dbReference type="PANTHER" id="PTHR11746">
    <property type="entry name" value="O-METHYLTRANSFERASE"/>
    <property type="match status" value="1"/>
</dbReference>
<evidence type="ECO:0000313" key="1">
    <source>
        <dbReference type="EMBL" id="KDO77725.1"/>
    </source>
</evidence>
<dbReference type="InterPro" id="IPR016461">
    <property type="entry name" value="COMT-like"/>
</dbReference>
<organism evidence="1 2">
    <name type="scientific">Citrus sinensis</name>
    <name type="common">Sweet orange</name>
    <name type="synonym">Citrus aurantium var. sinensis</name>
    <dbReference type="NCBI Taxonomy" id="2711"/>
    <lineage>
        <taxon>Eukaryota</taxon>
        <taxon>Viridiplantae</taxon>
        <taxon>Streptophyta</taxon>
        <taxon>Embryophyta</taxon>
        <taxon>Tracheophyta</taxon>
        <taxon>Spermatophyta</taxon>
        <taxon>Magnoliopsida</taxon>
        <taxon>eudicotyledons</taxon>
        <taxon>Gunneridae</taxon>
        <taxon>Pentapetalae</taxon>
        <taxon>rosids</taxon>
        <taxon>malvids</taxon>
        <taxon>Sapindales</taxon>
        <taxon>Rutaceae</taxon>
        <taxon>Aurantioideae</taxon>
        <taxon>Citrus</taxon>
    </lineage>
</organism>
<dbReference type="Proteomes" id="UP000027120">
    <property type="component" value="Unassembled WGS sequence"/>
</dbReference>
<feature type="non-terminal residue" evidence="1">
    <location>
        <position position="1"/>
    </location>
</feature>
<keyword evidence="2" id="KW-1185">Reference proteome</keyword>
<dbReference type="SMR" id="A0A067GGF6"/>
<reference evidence="1 2" key="1">
    <citation type="submission" date="2014-04" db="EMBL/GenBank/DDBJ databases">
        <authorList>
            <consortium name="International Citrus Genome Consortium"/>
            <person name="Gmitter F."/>
            <person name="Chen C."/>
            <person name="Farmerie W."/>
            <person name="Harkins T."/>
            <person name="Desany B."/>
            <person name="Mohiuddin M."/>
            <person name="Kodira C."/>
            <person name="Borodovsky M."/>
            <person name="Lomsadze A."/>
            <person name="Burns P."/>
            <person name="Jenkins J."/>
            <person name="Prochnik S."/>
            <person name="Shu S."/>
            <person name="Chapman J."/>
            <person name="Pitluck S."/>
            <person name="Schmutz J."/>
            <person name="Rokhsar D."/>
        </authorList>
    </citation>
    <scope>NUCLEOTIDE SEQUENCE</scope>
</reference>
<accession>A0A067GGF6</accession>
<gene>
    <name evidence="1" type="ORF">CISIN_1g036440mg</name>
</gene>
<dbReference type="AlphaFoldDB" id="A0A067GGF6"/>
<dbReference type="Gene3D" id="3.40.50.150">
    <property type="entry name" value="Vaccinia Virus protein VP39"/>
    <property type="match status" value="1"/>
</dbReference>
<evidence type="ECO:0000313" key="2">
    <source>
        <dbReference type="Proteomes" id="UP000027120"/>
    </source>
</evidence>